<dbReference type="Pfam" id="PF14578">
    <property type="entry name" value="GTP_EFTU_D4"/>
    <property type="match status" value="1"/>
</dbReference>
<protein>
    <recommendedName>
        <fullName evidence="1">Elongation factor Tu-type domain-containing protein</fullName>
    </recommendedName>
</protein>
<gene>
    <name evidence="2" type="ORF">COS44_00735</name>
</gene>
<feature type="non-terminal residue" evidence="2">
    <location>
        <position position="1"/>
    </location>
</feature>
<evidence type="ECO:0000313" key="2">
    <source>
        <dbReference type="EMBL" id="PIV14124.1"/>
    </source>
</evidence>
<evidence type="ECO:0000313" key="3">
    <source>
        <dbReference type="Proteomes" id="UP000228816"/>
    </source>
</evidence>
<dbReference type="Gene3D" id="2.40.30.10">
    <property type="entry name" value="Translation factors"/>
    <property type="match status" value="1"/>
</dbReference>
<dbReference type="Proteomes" id="UP000228816">
    <property type="component" value="Unassembled WGS sequence"/>
</dbReference>
<dbReference type="AlphaFoldDB" id="A0A2M7BZF1"/>
<accession>A0A2M7BZF1</accession>
<name>A0A2M7BZF1_9BACT</name>
<dbReference type="GO" id="GO:0006412">
    <property type="term" value="P:translation"/>
    <property type="evidence" value="ECO:0007669"/>
    <property type="project" value="UniProtKB-KW"/>
</dbReference>
<dbReference type="EMBL" id="PEUS01000017">
    <property type="protein sequence ID" value="PIV14124.1"/>
    <property type="molecule type" value="Genomic_DNA"/>
</dbReference>
<feature type="domain" description="Elongation factor Tu-type" evidence="1">
    <location>
        <begin position="4"/>
        <end position="74"/>
    </location>
</feature>
<dbReference type="InterPro" id="IPR009000">
    <property type="entry name" value="Transl_B-barrel_sf"/>
</dbReference>
<organism evidence="2 3">
    <name type="scientific">bacterium (Candidatus Gribaldobacteria) CG03_land_8_20_14_0_80_36_40</name>
    <dbReference type="NCBI Taxonomy" id="2014271"/>
    <lineage>
        <taxon>Bacteria</taxon>
        <taxon>Candidatus Gribaldobacteria</taxon>
    </lineage>
</organism>
<proteinExistence type="predicted"/>
<comment type="caution">
    <text evidence="2">The sequence shown here is derived from an EMBL/GenBank/DDBJ whole genome shotgun (WGS) entry which is preliminary data.</text>
</comment>
<reference evidence="3" key="1">
    <citation type="submission" date="2017-09" db="EMBL/GenBank/DDBJ databases">
        <title>Depth-based differentiation of microbial function through sediment-hosted aquifers and enrichment of novel symbionts in the deep terrestrial subsurface.</title>
        <authorList>
            <person name="Probst A.J."/>
            <person name="Ladd B."/>
            <person name="Jarett J.K."/>
            <person name="Geller-Mcgrath D.E."/>
            <person name="Sieber C.M.K."/>
            <person name="Emerson J.B."/>
            <person name="Anantharaman K."/>
            <person name="Thomas B.C."/>
            <person name="Malmstrom R."/>
            <person name="Stieglmeier M."/>
            <person name="Klingl A."/>
            <person name="Woyke T."/>
            <person name="Ryan C.M."/>
            <person name="Banfield J.F."/>
        </authorList>
    </citation>
    <scope>NUCLEOTIDE SEQUENCE [LARGE SCALE GENOMIC DNA]</scope>
</reference>
<dbReference type="GO" id="GO:0005525">
    <property type="term" value="F:GTP binding"/>
    <property type="evidence" value="ECO:0007669"/>
    <property type="project" value="UniProtKB-KW"/>
</dbReference>
<sequence>FSKRKNRQTIGGRVNEGFMEKGKKCEILREEKVIGRGKIINLQQNRKDVERINKGNECGILFESKIKIEQGDILRIYEEERKKREL</sequence>
<dbReference type="SUPFAM" id="SSF50447">
    <property type="entry name" value="Translation proteins"/>
    <property type="match status" value="1"/>
</dbReference>
<evidence type="ECO:0000259" key="1">
    <source>
        <dbReference type="Pfam" id="PF14578"/>
    </source>
</evidence>
<dbReference type="InterPro" id="IPR029459">
    <property type="entry name" value="EFTU-type"/>
</dbReference>